<evidence type="ECO:0000256" key="1">
    <source>
        <dbReference type="SAM" id="Phobius"/>
    </source>
</evidence>
<evidence type="ECO:0000313" key="3">
    <source>
        <dbReference type="Proteomes" id="UP000178155"/>
    </source>
</evidence>
<keyword evidence="1" id="KW-1133">Transmembrane helix</keyword>
<keyword evidence="1" id="KW-0812">Transmembrane</keyword>
<name>A0A1F8H894_9BACT</name>
<accession>A0A1F8H894</accession>
<feature type="transmembrane region" description="Helical" evidence="1">
    <location>
        <begin position="6"/>
        <end position="28"/>
    </location>
</feature>
<reference evidence="2 3" key="1">
    <citation type="journal article" date="2016" name="Nat. Commun.">
        <title>Thousands of microbial genomes shed light on interconnected biogeochemical processes in an aquifer system.</title>
        <authorList>
            <person name="Anantharaman K."/>
            <person name="Brown C.T."/>
            <person name="Hug L.A."/>
            <person name="Sharon I."/>
            <person name="Castelle C.J."/>
            <person name="Probst A.J."/>
            <person name="Thomas B.C."/>
            <person name="Singh A."/>
            <person name="Wilkins M.J."/>
            <person name="Karaoz U."/>
            <person name="Brodie E.L."/>
            <person name="Williams K.H."/>
            <person name="Hubbard S.S."/>
            <person name="Banfield J.F."/>
        </authorList>
    </citation>
    <scope>NUCLEOTIDE SEQUENCE [LARGE SCALE GENOMIC DNA]</scope>
</reference>
<dbReference type="Proteomes" id="UP000178155">
    <property type="component" value="Unassembled WGS sequence"/>
</dbReference>
<dbReference type="AlphaFoldDB" id="A0A1F8H894"/>
<feature type="transmembrane region" description="Helical" evidence="1">
    <location>
        <begin position="82"/>
        <end position="100"/>
    </location>
</feature>
<dbReference type="EMBL" id="MGKW01000023">
    <property type="protein sequence ID" value="OGN33817.1"/>
    <property type="molecule type" value="Genomic_DNA"/>
</dbReference>
<keyword evidence="1" id="KW-0472">Membrane</keyword>
<organism evidence="2 3">
    <name type="scientific">Candidatus Yanofskybacteria bacterium RIFCSPLOWO2_02_FULL_47_9b</name>
    <dbReference type="NCBI Taxonomy" id="1802708"/>
    <lineage>
        <taxon>Bacteria</taxon>
        <taxon>Candidatus Yanofskyibacteriota</taxon>
    </lineage>
</organism>
<comment type="caution">
    <text evidence="2">The sequence shown here is derived from an EMBL/GenBank/DDBJ whole genome shotgun (WGS) entry which is preliminary data.</text>
</comment>
<gene>
    <name evidence="2" type="ORF">A3I39_01110</name>
</gene>
<sequence length="142" mass="15895">MFLSDFYQILKLPLVLVVAGVLVFGFFCPDMVSHASMHGDMNSIAVTQISNQQTCCNTSISKNIEAWKSTFLVIPREMRDGLLLLILGLAAAFAMGRFKFSLDFTEHHLLSYKLYARANPDLALFNHLKLALARGILNPKVF</sequence>
<proteinExistence type="predicted"/>
<evidence type="ECO:0000313" key="2">
    <source>
        <dbReference type="EMBL" id="OGN33817.1"/>
    </source>
</evidence>
<protein>
    <submittedName>
        <fullName evidence="2">Uncharacterized protein</fullName>
    </submittedName>
</protein>